<dbReference type="PROSITE" id="PS00018">
    <property type="entry name" value="EF_HAND_1"/>
    <property type="match status" value="1"/>
</dbReference>
<keyword evidence="2" id="KW-1185">Reference proteome</keyword>
<dbReference type="SUPFAM" id="SSF52047">
    <property type="entry name" value="RNI-like"/>
    <property type="match status" value="1"/>
</dbReference>
<evidence type="ECO:0000313" key="2">
    <source>
        <dbReference type="Proteomes" id="UP001431199"/>
    </source>
</evidence>
<dbReference type="InterPro" id="IPR018247">
    <property type="entry name" value="EF_Hand_1_Ca_BS"/>
</dbReference>
<reference evidence="1" key="1">
    <citation type="submission" date="2022-09" db="EMBL/GenBank/DDBJ databases">
        <title>Eubacterium sp. LFL-14 isolated from human feces.</title>
        <authorList>
            <person name="Liu F."/>
        </authorList>
    </citation>
    <scope>NUCLEOTIDE SEQUENCE</scope>
    <source>
        <strain evidence="1">LFL-14</strain>
    </source>
</reference>
<organism evidence="1 2">
    <name type="scientific">Eubacterium album</name>
    <dbReference type="NCBI Taxonomy" id="2978477"/>
    <lineage>
        <taxon>Bacteria</taxon>
        <taxon>Bacillati</taxon>
        <taxon>Bacillota</taxon>
        <taxon>Clostridia</taxon>
        <taxon>Eubacteriales</taxon>
        <taxon>Eubacteriaceae</taxon>
        <taxon>Eubacterium</taxon>
    </lineage>
</organism>
<sequence>MNVKKIIIYAMFTVIILITSGCSNDNIEYTKSDKKEEKGIEINEKNFPSEYVRELVSESFDSNNDNQLSQNEIDAVTELWIDPDDTYTYMDGLDNSNFKYSVIDCRGLEIFKNVEKIRICVEIVEHNDEIIEEYGLLNFEKLYELDKVKELFISGEKYKAKYELNRFPNLEKVQLNYIKNLDQIKFGDKIKQIKFNSVYTDSVIDLSKVHSLERFKAIGFNCNGIVYGKNKKLKNISMKEIGKGIKEIDVSKLKNLRRLEVWYSKYLKNIKIGKIKNIDLYECKGIKELDISKCDKLKRVTVIATEIDKVRMSKTPSINHLCLSFNKIENIDLTNAKIHSLSLQGNPIKNIDVSKAKKIDKIYVKKCQIVKKGDKQQIKIIRR</sequence>
<dbReference type="RefSeq" id="WP_260978917.1">
    <property type="nucleotide sequence ID" value="NZ_JAODBU010000011.1"/>
</dbReference>
<name>A0ABT2M205_9FIRM</name>
<dbReference type="Gene3D" id="3.80.10.10">
    <property type="entry name" value="Ribonuclease Inhibitor"/>
    <property type="match status" value="1"/>
</dbReference>
<evidence type="ECO:0008006" key="3">
    <source>
        <dbReference type="Google" id="ProtNLM"/>
    </source>
</evidence>
<proteinExistence type="predicted"/>
<dbReference type="Proteomes" id="UP001431199">
    <property type="component" value="Unassembled WGS sequence"/>
</dbReference>
<evidence type="ECO:0000313" key="1">
    <source>
        <dbReference type="EMBL" id="MCT7399561.1"/>
    </source>
</evidence>
<dbReference type="InterPro" id="IPR032675">
    <property type="entry name" value="LRR_dom_sf"/>
</dbReference>
<gene>
    <name evidence="1" type="ORF">N5B56_10765</name>
</gene>
<dbReference type="PROSITE" id="PS51257">
    <property type="entry name" value="PROKAR_LIPOPROTEIN"/>
    <property type="match status" value="1"/>
</dbReference>
<comment type="caution">
    <text evidence="1">The sequence shown here is derived from an EMBL/GenBank/DDBJ whole genome shotgun (WGS) entry which is preliminary data.</text>
</comment>
<accession>A0ABT2M205</accession>
<dbReference type="EMBL" id="JAODBU010000011">
    <property type="protein sequence ID" value="MCT7399561.1"/>
    <property type="molecule type" value="Genomic_DNA"/>
</dbReference>
<protein>
    <recommendedName>
        <fullName evidence="3">EF-hand domain-containing protein</fullName>
    </recommendedName>
</protein>